<proteinExistence type="predicted"/>
<dbReference type="EMBL" id="JAHUTJ010052497">
    <property type="protein sequence ID" value="MED6285200.1"/>
    <property type="molecule type" value="Genomic_DNA"/>
</dbReference>
<accession>A0ABU7EDD4</accession>
<name>A0ABU7EDD4_9TELE</name>
<sequence>MSSLVSATTQWCEEGGVVHATFFTPLTKLNWTSRRLPSSIHRPTYPGYNPPQSLLVSACRLYISLSPLAFPSSPPLVINWSWFSCH</sequence>
<keyword evidence="2" id="KW-1185">Reference proteome</keyword>
<evidence type="ECO:0000313" key="1">
    <source>
        <dbReference type="EMBL" id="MED6285200.1"/>
    </source>
</evidence>
<comment type="caution">
    <text evidence="1">The sequence shown here is derived from an EMBL/GenBank/DDBJ whole genome shotgun (WGS) entry which is preliminary data.</text>
</comment>
<dbReference type="Proteomes" id="UP001352852">
    <property type="component" value="Unassembled WGS sequence"/>
</dbReference>
<evidence type="ECO:0000313" key="2">
    <source>
        <dbReference type="Proteomes" id="UP001352852"/>
    </source>
</evidence>
<reference evidence="1 2" key="1">
    <citation type="submission" date="2021-06" db="EMBL/GenBank/DDBJ databases">
        <authorList>
            <person name="Palmer J.M."/>
        </authorList>
    </citation>
    <scope>NUCLEOTIDE SEQUENCE [LARGE SCALE GENOMIC DNA]</scope>
    <source>
        <strain evidence="1 2">CL_MEX2019</strain>
        <tissue evidence="1">Muscle</tissue>
    </source>
</reference>
<gene>
    <name evidence="1" type="ORF">CHARACLAT_026899</name>
</gene>
<organism evidence="1 2">
    <name type="scientific">Characodon lateralis</name>
    <dbReference type="NCBI Taxonomy" id="208331"/>
    <lineage>
        <taxon>Eukaryota</taxon>
        <taxon>Metazoa</taxon>
        <taxon>Chordata</taxon>
        <taxon>Craniata</taxon>
        <taxon>Vertebrata</taxon>
        <taxon>Euteleostomi</taxon>
        <taxon>Actinopterygii</taxon>
        <taxon>Neopterygii</taxon>
        <taxon>Teleostei</taxon>
        <taxon>Neoteleostei</taxon>
        <taxon>Acanthomorphata</taxon>
        <taxon>Ovalentaria</taxon>
        <taxon>Atherinomorphae</taxon>
        <taxon>Cyprinodontiformes</taxon>
        <taxon>Goodeidae</taxon>
        <taxon>Characodon</taxon>
    </lineage>
</organism>
<protein>
    <submittedName>
        <fullName evidence="1">Uncharacterized protein</fullName>
    </submittedName>
</protein>